<dbReference type="PANTHER" id="PTHR42695">
    <property type="entry name" value="GLUTAMINE AMIDOTRANSFERASE YLR126C-RELATED"/>
    <property type="match status" value="1"/>
</dbReference>
<feature type="domain" description="Glutamine amidotransferase" evidence="1">
    <location>
        <begin position="46"/>
        <end position="182"/>
    </location>
</feature>
<dbReference type="GO" id="GO:0016740">
    <property type="term" value="F:transferase activity"/>
    <property type="evidence" value="ECO:0007669"/>
    <property type="project" value="UniProtKB-KW"/>
</dbReference>
<dbReference type="EMBL" id="VZDO01000011">
    <property type="protein sequence ID" value="KAB0679015.1"/>
    <property type="molecule type" value="Genomic_DNA"/>
</dbReference>
<gene>
    <name evidence="2" type="ORF">F6X38_14020</name>
</gene>
<dbReference type="PANTHER" id="PTHR42695:SF5">
    <property type="entry name" value="GLUTAMINE AMIDOTRANSFERASE YLR126C-RELATED"/>
    <property type="match status" value="1"/>
</dbReference>
<dbReference type="PROSITE" id="PS51273">
    <property type="entry name" value="GATASE_TYPE_1"/>
    <property type="match status" value="1"/>
</dbReference>
<dbReference type="SUPFAM" id="SSF52317">
    <property type="entry name" value="Class I glutamine amidotransferase-like"/>
    <property type="match status" value="1"/>
</dbReference>
<name>A0A7V7PN92_9HYPH</name>
<dbReference type="InterPro" id="IPR044992">
    <property type="entry name" value="ChyE-like"/>
</dbReference>
<dbReference type="GO" id="GO:0005829">
    <property type="term" value="C:cytosol"/>
    <property type="evidence" value="ECO:0007669"/>
    <property type="project" value="TreeGrafter"/>
</dbReference>
<dbReference type="AlphaFoldDB" id="A0A7V7PN92"/>
<dbReference type="Pfam" id="PF00117">
    <property type="entry name" value="GATase"/>
    <property type="match status" value="1"/>
</dbReference>
<protein>
    <submittedName>
        <fullName evidence="2">Glutamine amidotransferase</fullName>
    </submittedName>
</protein>
<keyword evidence="3" id="KW-1185">Reference proteome</keyword>
<proteinExistence type="predicted"/>
<sequence>MTKSALVLRHVHFEDLSSFVCPLQDAGYGIRTSDVADPDFCAGDPLAPDLLIVLGGPVGVYEDEAYPFIAAERAFIHARLRADRPTLGVCLGAQLIASALGAAVFPTGTKEIGFSPLRLTATGARGPLRHLAGVPVLHWHGDTYDLPDGAENLASTTLVENQAFAIGRNVLGLQFHAEASTDRAFENWLVGHAAELGRAKIDPAALRREGLLHGRPLRSASRAMLAEWLSGLGSER</sequence>
<evidence type="ECO:0000259" key="1">
    <source>
        <dbReference type="Pfam" id="PF00117"/>
    </source>
</evidence>
<dbReference type="Proteomes" id="UP000432089">
    <property type="component" value="Unassembled WGS sequence"/>
</dbReference>
<reference evidence="2 3" key="1">
    <citation type="submission" date="2019-09" db="EMBL/GenBank/DDBJ databases">
        <title>YIM 132180 draft genome.</title>
        <authorList>
            <person name="Zhang K."/>
        </authorList>
    </citation>
    <scope>NUCLEOTIDE SEQUENCE [LARGE SCALE GENOMIC DNA]</scope>
    <source>
        <strain evidence="2 3">YIM 132180</strain>
    </source>
</reference>
<keyword evidence="2" id="KW-0808">Transferase</keyword>
<dbReference type="CDD" id="cd01741">
    <property type="entry name" value="GATase1_1"/>
    <property type="match status" value="1"/>
</dbReference>
<accession>A0A7V7PN92</accession>
<organism evidence="2 3">
    <name type="scientific">Plantimonas leprariae</name>
    <dbReference type="NCBI Taxonomy" id="2615207"/>
    <lineage>
        <taxon>Bacteria</taxon>
        <taxon>Pseudomonadati</taxon>
        <taxon>Pseudomonadota</taxon>
        <taxon>Alphaproteobacteria</taxon>
        <taxon>Hyphomicrobiales</taxon>
        <taxon>Aurantimonadaceae</taxon>
        <taxon>Plantimonas</taxon>
    </lineage>
</organism>
<dbReference type="RefSeq" id="WP_150970582.1">
    <property type="nucleotide sequence ID" value="NZ_VZDO01000011.1"/>
</dbReference>
<evidence type="ECO:0000313" key="2">
    <source>
        <dbReference type="EMBL" id="KAB0679015.1"/>
    </source>
</evidence>
<dbReference type="Gene3D" id="3.40.50.880">
    <property type="match status" value="1"/>
</dbReference>
<keyword evidence="2" id="KW-0315">Glutamine amidotransferase</keyword>
<dbReference type="InterPro" id="IPR029062">
    <property type="entry name" value="Class_I_gatase-like"/>
</dbReference>
<evidence type="ECO:0000313" key="3">
    <source>
        <dbReference type="Proteomes" id="UP000432089"/>
    </source>
</evidence>
<dbReference type="InterPro" id="IPR017926">
    <property type="entry name" value="GATASE"/>
</dbReference>
<dbReference type="NCBIfam" id="NF005458">
    <property type="entry name" value="PRK07053.1"/>
    <property type="match status" value="1"/>
</dbReference>
<comment type="caution">
    <text evidence="2">The sequence shown here is derived from an EMBL/GenBank/DDBJ whole genome shotgun (WGS) entry which is preliminary data.</text>
</comment>